<evidence type="ECO:0000259" key="1">
    <source>
        <dbReference type="Pfam" id="PF06742"/>
    </source>
</evidence>
<organism evidence="3 4">
    <name type="scientific">Pseudosulfitobacter pseudonitzschiae</name>
    <dbReference type="NCBI Taxonomy" id="1402135"/>
    <lineage>
        <taxon>Bacteria</taxon>
        <taxon>Pseudomonadati</taxon>
        <taxon>Pseudomonadota</taxon>
        <taxon>Alphaproteobacteria</taxon>
        <taxon>Rhodobacterales</taxon>
        <taxon>Roseobacteraceae</taxon>
        <taxon>Pseudosulfitobacter</taxon>
    </lineage>
</organism>
<dbReference type="InterPro" id="IPR010679">
    <property type="entry name" value="DUF1254"/>
</dbReference>
<protein>
    <submittedName>
        <fullName evidence="3">Membrane protein</fullName>
    </submittedName>
</protein>
<reference evidence="3 4" key="1">
    <citation type="submission" date="2017-07" db="EMBL/GenBank/DDBJ databases">
        <title>Genome Sequence of Sulfitobacter pseudonitzschiae Strain SMR1 Isolated from a culture of the Diatom Skeletonema marinoi.</title>
        <authorList>
            <person name="Topel M."/>
            <person name="Pinder M.I.M."/>
            <person name="Johansson O.N."/>
            <person name="Kourtchenko O."/>
            <person name="Godhe A."/>
            <person name="Clarke A.K."/>
        </authorList>
    </citation>
    <scope>NUCLEOTIDE SEQUENCE [LARGE SCALE GENOMIC DNA]</scope>
    <source>
        <strain evidence="3 4">SMR1</strain>
    </source>
</reference>
<dbReference type="Proteomes" id="UP000199754">
    <property type="component" value="Chromosome"/>
</dbReference>
<evidence type="ECO:0000313" key="4">
    <source>
        <dbReference type="Proteomes" id="UP000199754"/>
    </source>
</evidence>
<feature type="domain" description="DUF1254" evidence="2">
    <location>
        <begin position="40"/>
        <end position="167"/>
    </location>
</feature>
<evidence type="ECO:0000313" key="3">
    <source>
        <dbReference type="EMBL" id="ASM74144.1"/>
    </source>
</evidence>
<dbReference type="SUPFAM" id="SSF160935">
    <property type="entry name" value="VPA0735-like"/>
    <property type="match status" value="1"/>
</dbReference>
<dbReference type="EMBL" id="CP022415">
    <property type="protein sequence ID" value="ASM74144.1"/>
    <property type="molecule type" value="Genomic_DNA"/>
</dbReference>
<name>A0A221K561_9RHOB</name>
<accession>A0A221K561</accession>
<proteinExistence type="predicted"/>
<dbReference type="InterPro" id="IPR037049">
    <property type="entry name" value="DUF1214_C_sf"/>
</dbReference>
<dbReference type="AlphaFoldDB" id="A0A221K561"/>
<dbReference type="InterPro" id="IPR010621">
    <property type="entry name" value="DUF1214"/>
</dbReference>
<dbReference type="Pfam" id="PF06742">
    <property type="entry name" value="DUF1214"/>
    <property type="match status" value="1"/>
</dbReference>
<dbReference type="Pfam" id="PF06863">
    <property type="entry name" value="DUF1254"/>
    <property type="match status" value="1"/>
</dbReference>
<dbReference type="PANTHER" id="PTHR36509:SF2">
    <property type="entry name" value="BLL3101 PROTEIN"/>
    <property type="match status" value="1"/>
</dbReference>
<dbReference type="InterPro" id="IPR037050">
    <property type="entry name" value="DUF1254_sf"/>
</dbReference>
<dbReference type="OrthoDB" id="272779at2"/>
<dbReference type="Gene3D" id="2.60.40.1610">
    <property type="entry name" value="Domain of unknown function DUF1254"/>
    <property type="match status" value="1"/>
</dbReference>
<dbReference type="PANTHER" id="PTHR36509">
    <property type="entry name" value="BLL3101 PROTEIN"/>
    <property type="match status" value="1"/>
</dbReference>
<keyword evidence="4" id="KW-1185">Reference proteome</keyword>
<gene>
    <name evidence="3" type="ORF">SULPSESMR1_03369</name>
</gene>
<dbReference type="Gene3D" id="2.60.120.600">
    <property type="entry name" value="Domain of unknown function DUF1214, C-terminal domain"/>
    <property type="match status" value="1"/>
</dbReference>
<feature type="domain" description="DUF1214" evidence="1">
    <location>
        <begin position="307"/>
        <end position="407"/>
    </location>
</feature>
<dbReference type="KEGG" id="spse:SULPSESMR1_03369"/>
<dbReference type="RefSeq" id="WP_089421882.1">
    <property type="nucleotide sequence ID" value="NZ_CP022415.1"/>
</dbReference>
<evidence type="ECO:0000259" key="2">
    <source>
        <dbReference type="Pfam" id="PF06863"/>
    </source>
</evidence>
<sequence length="431" mass="47671">MLQTTTRTDLRAIAREAYVFTLPLVAMESFRRRRMTLGPMNDMFHARKLLHFKSRHITAPNNDTLYSNAWLDLRQGPAMFDLPPTDERYVSVAVMDMWTDNIAILGTRTTGGNGGRFTIIGPDASAEGIEGPVVRSTTPICWVLARILVTGPEDIAAARAVQDGLVLKMAPPPNAQADDPAQGTRTAAWAEYFAQAADLLRLHRPRATDMGVMQRIAPLRLNATDGFDPARFSTEEAEEIAAGVSDARRAIEGGMIMAEGGDGWLDPKTGLGFYNQDYEFRARVAVGGLGALTLEEATYYPATSFGSQPLDGRQMMHWHIPADRQIPVNAFWSLSMYEPTEDGELFFIENPLSRYAIGDRSPGLTRNADGSLDIWIGHAPPGPDREANWLPAPCGPYTLLLRAYFAKPELLEGRYTIPVPQPVHWEEETPK</sequence>